<feature type="chain" id="PRO_5022149585" evidence="8">
    <location>
        <begin position="30"/>
        <end position="781"/>
    </location>
</feature>
<evidence type="ECO:0000313" key="11">
    <source>
        <dbReference type="EMBL" id="TRY19710.1"/>
    </source>
</evidence>
<reference evidence="11 12" key="1">
    <citation type="submission" date="2019-07" db="EMBL/GenBank/DDBJ databases">
        <authorList>
            <person name="Zhou L.-Y."/>
        </authorList>
    </citation>
    <scope>NUCLEOTIDE SEQUENCE [LARGE SCALE GENOMIC DNA]</scope>
    <source>
        <strain evidence="11 12">YIM 101269</strain>
    </source>
</reference>
<dbReference type="InterPro" id="IPR023296">
    <property type="entry name" value="Glyco_hydro_beta-prop_sf"/>
</dbReference>
<dbReference type="Proteomes" id="UP000317638">
    <property type="component" value="Unassembled WGS sequence"/>
</dbReference>
<dbReference type="SUPFAM" id="SSF75005">
    <property type="entry name" value="Arabinanase/levansucrase/invertase"/>
    <property type="match status" value="1"/>
</dbReference>
<dbReference type="Gene3D" id="2.60.120.200">
    <property type="match status" value="1"/>
</dbReference>
<evidence type="ECO:0000313" key="12">
    <source>
        <dbReference type="Proteomes" id="UP000317638"/>
    </source>
</evidence>
<comment type="similarity">
    <text evidence="2">Belongs to the glycosyl hydrolase 43 family.</text>
</comment>
<dbReference type="GO" id="GO:0004553">
    <property type="term" value="F:hydrolase activity, hydrolyzing O-glycosyl compounds"/>
    <property type="evidence" value="ECO:0007669"/>
    <property type="project" value="InterPro"/>
</dbReference>
<evidence type="ECO:0000256" key="3">
    <source>
        <dbReference type="ARBA" id="ARBA00022801"/>
    </source>
</evidence>
<dbReference type="GO" id="GO:0005975">
    <property type="term" value="P:carbohydrate metabolic process"/>
    <property type="evidence" value="ECO:0007669"/>
    <property type="project" value="InterPro"/>
</dbReference>
<comment type="pathway">
    <text evidence="1">Glycan metabolism; L-arabinan degradation.</text>
</comment>
<feature type="signal peptide" evidence="8">
    <location>
        <begin position="1"/>
        <end position="29"/>
    </location>
</feature>
<evidence type="ECO:0000256" key="8">
    <source>
        <dbReference type="SAM" id="SignalP"/>
    </source>
</evidence>
<dbReference type="Gene3D" id="2.115.10.20">
    <property type="entry name" value="Glycosyl hydrolase domain, family 43"/>
    <property type="match status" value="1"/>
</dbReference>
<evidence type="ECO:0000256" key="2">
    <source>
        <dbReference type="ARBA" id="ARBA00009865"/>
    </source>
</evidence>
<dbReference type="PANTHER" id="PTHR43301">
    <property type="entry name" value="ARABINAN ENDO-1,5-ALPHA-L-ARABINOSIDASE"/>
    <property type="match status" value="1"/>
</dbReference>
<gene>
    <name evidence="11" type="ORF">FOJ82_02150</name>
</gene>
<dbReference type="InterPro" id="IPR013320">
    <property type="entry name" value="ConA-like_dom_sf"/>
</dbReference>
<name>A0A553K4S3_9ACTN</name>
<feature type="region of interest" description="Disordered" evidence="7">
    <location>
        <begin position="26"/>
        <end position="47"/>
    </location>
</feature>
<accession>A0A553K4S3</accession>
<evidence type="ECO:0000256" key="4">
    <source>
        <dbReference type="ARBA" id="ARBA00023295"/>
    </source>
</evidence>
<dbReference type="PANTHER" id="PTHR43301:SF3">
    <property type="entry name" value="ARABINAN ENDO-1,5-ALPHA-L-ARABINOSIDASE A-RELATED"/>
    <property type="match status" value="1"/>
</dbReference>
<feature type="active site" description="Proton acceptor" evidence="5">
    <location>
        <position position="49"/>
    </location>
</feature>
<feature type="active site" description="Proton donor" evidence="5">
    <location>
        <position position="236"/>
    </location>
</feature>
<keyword evidence="4" id="KW-0326">Glycosidase</keyword>
<feature type="site" description="Important for catalytic activity, responsible for pKa modulation of the active site Glu and correct orientation of both the proton donor and substrate" evidence="6">
    <location>
        <position position="183"/>
    </location>
</feature>
<dbReference type="Pfam" id="PF20578">
    <property type="entry name" value="aBig_2"/>
    <property type="match status" value="1"/>
</dbReference>
<dbReference type="InterPro" id="IPR032291">
    <property type="entry name" value="Abn2_C"/>
</dbReference>
<keyword evidence="12" id="KW-1185">Reference proteome</keyword>
<feature type="domain" description="Atrophied bacterial Ig" evidence="10">
    <location>
        <begin position="509"/>
        <end position="576"/>
    </location>
</feature>
<dbReference type="Pfam" id="PF16369">
    <property type="entry name" value="GH43_C"/>
    <property type="match status" value="1"/>
</dbReference>
<dbReference type="AlphaFoldDB" id="A0A553K4S3"/>
<dbReference type="Pfam" id="PF13385">
    <property type="entry name" value="Laminin_G_3"/>
    <property type="match status" value="1"/>
</dbReference>
<comment type="caution">
    <text evidence="11">The sequence shown here is derived from an EMBL/GenBank/DDBJ whole genome shotgun (WGS) entry which is preliminary data.</text>
</comment>
<feature type="compositionally biased region" description="Pro residues" evidence="7">
    <location>
        <begin position="29"/>
        <end position="40"/>
    </location>
</feature>
<dbReference type="InterPro" id="IPR046780">
    <property type="entry name" value="aBig_2"/>
</dbReference>
<evidence type="ECO:0000256" key="5">
    <source>
        <dbReference type="PIRSR" id="PIRSR606710-1"/>
    </source>
</evidence>
<keyword evidence="3 11" id="KW-0378">Hydrolase</keyword>
<protein>
    <submittedName>
        <fullName evidence="11">Family 43 glycosylhydrolase</fullName>
    </submittedName>
</protein>
<dbReference type="InterPro" id="IPR050727">
    <property type="entry name" value="GH43_arabinanases"/>
</dbReference>
<dbReference type="SUPFAM" id="SSF49899">
    <property type="entry name" value="Concanavalin A-like lectins/glucanases"/>
    <property type="match status" value="1"/>
</dbReference>
<proteinExistence type="inferred from homology"/>
<dbReference type="Pfam" id="PF04616">
    <property type="entry name" value="Glyco_hydro_43"/>
    <property type="match status" value="1"/>
</dbReference>
<organism evidence="11 12">
    <name type="scientific">Tessaracoccus rhinocerotis</name>
    <dbReference type="NCBI Taxonomy" id="1689449"/>
    <lineage>
        <taxon>Bacteria</taxon>
        <taxon>Bacillati</taxon>
        <taxon>Actinomycetota</taxon>
        <taxon>Actinomycetes</taxon>
        <taxon>Propionibacteriales</taxon>
        <taxon>Propionibacteriaceae</taxon>
        <taxon>Tessaracoccus</taxon>
    </lineage>
</organism>
<sequence>MMSPASRRTRALVALAVGVALVGATPADARPPVPPQPPAPEVSDATVHDPDHIAVDGVHYVFGSHLQVARSDDLVAWEQVAAGVNAANPIFEDVTEELSEALEWAETDSLWAPDVTQLPDGRFAMYYNACRGDSPRSAMGLAVADDVTGPYEDQGIFLKSGMWDQESEDGTVYDARVHPNVVDPDVFTDTDGRWWMVYGSFSGGIFILELDPVTGFPLPDQGYGTHLWGGNHARIEGPTVHYDAETGFYYLFVTYGGLDADGGYNVRVARSTAPDGPYLDMAGRSMGEVAADPSKPLFDDVSIAHTGVKLMGNHEFTRLPGDPGSGRGTGYVSPGGSSPFTVDGLDYLVFHTRFPGQGEIHQVRVHEMFLDAQGWPVLAPLRYGGDSYRTSKRHDAVGTWAVVDHAPKDIDIDVHAAQQVTLTQQGLVTGAWTGTWERVGVDRILLNLDGDPVTAELSRQFDPGRAEWVWTFTGLQPDGAALWGVRTEHVSAQEAVERVAADLSVPATTATDLDLPVLGTQGSVIAWTTSMPDVISPDGEVNRPEQGEPDAVVTLSATIANGDATAEVAFEVTVPARAGTGLVAHYAFDGDLTSPQTASGTVTGPLIDAPGGRISYAEGVAGQAAVFDGASGVRLPDGTVHGPTWSVSLWLNPSAATQHTTTFFAAQSATSWVSLVPRGPGSMDSMVWSGTQWYDASFGRQIPTGEWTHVAFTVDAGDIVAWIDGERVHESSGFPDVLKDPSAVFALGVNWWDVPYQGLLDDLRVFDVVLTDADVAGLAGR</sequence>
<evidence type="ECO:0000256" key="1">
    <source>
        <dbReference type="ARBA" id="ARBA00004834"/>
    </source>
</evidence>
<feature type="domain" description="Extracellular endo-alpha-(1-&gt;5)-L-arabinanase C-terminal" evidence="9">
    <location>
        <begin position="380"/>
        <end position="484"/>
    </location>
</feature>
<keyword evidence="8" id="KW-0732">Signal</keyword>
<dbReference type="OrthoDB" id="9801455at2"/>
<evidence type="ECO:0000259" key="10">
    <source>
        <dbReference type="Pfam" id="PF20578"/>
    </source>
</evidence>
<dbReference type="CDD" id="cd18832">
    <property type="entry name" value="GH43_GsAbnA-like"/>
    <property type="match status" value="1"/>
</dbReference>
<dbReference type="EMBL" id="VKKG01000001">
    <property type="protein sequence ID" value="TRY19710.1"/>
    <property type="molecule type" value="Genomic_DNA"/>
</dbReference>
<dbReference type="RefSeq" id="WP_143936797.1">
    <property type="nucleotide sequence ID" value="NZ_VKKG01000001.1"/>
</dbReference>
<dbReference type="Gene3D" id="2.40.128.10">
    <property type="match status" value="1"/>
</dbReference>
<evidence type="ECO:0000259" key="9">
    <source>
        <dbReference type="Pfam" id="PF16369"/>
    </source>
</evidence>
<evidence type="ECO:0000256" key="6">
    <source>
        <dbReference type="PIRSR" id="PIRSR606710-2"/>
    </source>
</evidence>
<dbReference type="InterPro" id="IPR006710">
    <property type="entry name" value="Glyco_hydro_43"/>
</dbReference>
<evidence type="ECO:0000256" key="7">
    <source>
        <dbReference type="SAM" id="MobiDB-lite"/>
    </source>
</evidence>